<dbReference type="EMBL" id="JOJP01000001">
    <property type="protein sequence ID" value="KEI69950.1"/>
    <property type="molecule type" value="Genomic_DNA"/>
</dbReference>
<sequence>MAKGLLKHQERQDALSLLGKDLARRAKSKCEICEASGVPLSIYEVAPVPSEPDYDHCLMLCETCKTQLENPKRLEPNHWRCLTKSIWSQLPVVQVVSLRQLRKLSEKQDWAIEALEHAYIEPEIEHWADSRES</sequence>
<reference evidence="2 3" key="1">
    <citation type="submission" date="2014-06" db="EMBL/GenBank/DDBJ databases">
        <title>Whole Genome Sequences of Three Symbiotic Endozoicomonas Bacteria.</title>
        <authorList>
            <person name="Neave M.J."/>
            <person name="Apprill A."/>
            <person name="Voolstra C.R."/>
        </authorList>
    </citation>
    <scope>NUCLEOTIDE SEQUENCE [LARGE SCALE GENOMIC DNA]</scope>
    <source>
        <strain evidence="2 3">DSM 22380</strain>
    </source>
</reference>
<dbReference type="RefSeq" id="WP_020584557.1">
    <property type="nucleotide sequence ID" value="NZ_JOJP01000001.1"/>
</dbReference>
<dbReference type="SMART" id="SM00782">
    <property type="entry name" value="PhnA_Zn_Ribbon"/>
    <property type="match status" value="1"/>
</dbReference>
<keyword evidence="3" id="KW-1185">Reference proteome</keyword>
<feature type="domain" description="PhnA protein N-terminal proteobacterial" evidence="1">
    <location>
        <begin position="21"/>
        <end position="69"/>
    </location>
</feature>
<name>A0A081K724_9GAMM</name>
<evidence type="ECO:0000313" key="3">
    <source>
        <dbReference type="Proteomes" id="UP000027997"/>
    </source>
</evidence>
<dbReference type="InterPro" id="IPR013991">
    <property type="entry name" value="PhnaA_N_proteobac"/>
</dbReference>
<organism evidence="2 3">
    <name type="scientific">Endozoicomonas elysicola</name>
    <dbReference type="NCBI Taxonomy" id="305900"/>
    <lineage>
        <taxon>Bacteria</taxon>
        <taxon>Pseudomonadati</taxon>
        <taxon>Pseudomonadota</taxon>
        <taxon>Gammaproteobacteria</taxon>
        <taxon>Oceanospirillales</taxon>
        <taxon>Endozoicomonadaceae</taxon>
        <taxon>Endozoicomonas</taxon>
    </lineage>
</organism>
<dbReference type="eggNOG" id="COG2824">
    <property type="taxonomic scope" value="Bacteria"/>
</dbReference>
<accession>A0A081K724</accession>
<evidence type="ECO:0000259" key="1">
    <source>
        <dbReference type="SMART" id="SM00782"/>
    </source>
</evidence>
<dbReference type="Proteomes" id="UP000027997">
    <property type="component" value="Unassembled WGS sequence"/>
</dbReference>
<comment type="caution">
    <text evidence="2">The sequence shown here is derived from an EMBL/GenBank/DDBJ whole genome shotgun (WGS) entry which is preliminary data.</text>
</comment>
<proteinExistence type="predicted"/>
<protein>
    <submittedName>
        <fullName evidence="2">PhnA protein</fullName>
    </submittedName>
</protein>
<gene>
    <name evidence="2" type="ORF">GV64_03600</name>
</gene>
<dbReference type="AlphaFoldDB" id="A0A081K724"/>
<evidence type="ECO:0000313" key="2">
    <source>
        <dbReference type="EMBL" id="KEI69950.1"/>
    </source>
</evidence>